<evidence type="ECO:0000256" key="1">
    <source>
        <dbReference type="SAM" id="Phobius"/>
    </source>
</evidence>
<dbReference type="Proteomes" id="UP001491310">
    <property type="component" value="Unassembled WGS sequence"/>
</dbReference>
<organism evidence="2 3">
    <name type="scientific">Coccomyxa subellipsoidea</name>
    <dbReference type="NCBI Taxonomy" id="248742"/>
    <lineage>
        <taxon>Eukaryota</taxon>
        <taxon>Viridiplantae</taxon>
        <taxon>Chlorophyta</taxon>
        <taxon>core chlorophytes</taxon>
        <taxon>Trebouxiophyceae</taxon>
        <taxon>Trebouxiophyceae incertae sedis</taxon>
        <taxon>Coccomyxaceae</taxon>
        <taxon>Coccomyxa</taxon>
    </lineage>
</organism>
<evidence type="ECO:0008006" key="4">
    <source>
        <dbReference type="Google" id="ProtNLM"/>
    </source>
</evidence>
<keyword evidence="1" id="KW-1133">Transmembrane helix</keyword>
<dbReference type="EMBL" id="JALJOT010000015">
    <property type="protein sequence ID" value="KAK9902828.1"/>
    <property type="molecule type" value="Genomic_DNA"/>
</dbReference>
<comment type="caution">
    <text evidence="2">The sequence shown here is derived from an EMBL/GenBank/DDBJ whole genome shotgun (WGS) entry which is preliminary data.</text>
</comment>
<name>A0ABR2YD99_9CHLO</name>
<evidence type="ECO:0000313" key="2">
    <source>
        <dbReference type="EMBL" id="KAK9902828.1"/>
    </source>
</evidence>
<keyword evidence="1" id="KW-0472">Membrane</keyword>
<proteinExistence type="predicted"/>
<sequence length="227" mass="24859">MKLQNMTVGKLNIISGYATTIFEGNAQQAIVRNTGGGDVYVSGSVHNATLQFGPDTDLAYSRQYLANNGSIYVDAGLGVSIQADTSLNLGTNSCWSIYFANGTCNVQPPSAINSSADIQPVCVESVRLPDLQFNRARIIQSLSNLSCVEREYTEYEYLYSQRSETNRENILNKLIRELNSSTPSPSYTPVPYSSYTVQYGYCGIPAAAVFLVVGLILHRVAKRKEVN</sequence>
<reference evidence="2 3" key="1">
    <citation type="journal article" date="2024" name="Nat. Commun.">
        <title>Phylogenomics reveals the evolutionary origins of lichenization in chlorophyte algae.</title>
        <authorList>
            <person name="Puginier C."/>
            <person name="Libourel C."/>
            <person name="Otte J."/>
            <person name="Skaloud P."/>
            <person name="Haon M."/>
            <person name="Grisel S."/>
            <person name="Petersen M."/>
            <person name="Berrin J.G."/>
            <person name="Delaux P.M."/>
            <person name="Dal Grande F."/>
            <person name="Keller J."/>
        </authorList>
    </citation>
    <scope>NUCLEOTIDE SEQUENCE [LARGE SCALE GENOMIC DNA]</scope>
    <source>
        <strain evidence="2 3">SAG 216-7</strain>
    </source>
</reference>
<keyword evidence="1" id="KW-0812">Transmembrane</keyword>
<keyword evidence="3" id="KW-1185">Reference proteome</keyword>
<feature type="transmembrane region" description="Helical" evidence="1">
    <location>
        <begin position="198"/>
        <end position="217"/>
    </location>
</feature>
<protein>
    <recommendedName>
        <fullName evidence="4">Auto-transporter adhesin head GIN domain-containing protein</fullName>
    </recommendedName>
</protein>
<evidence type="ECO:0000313" key="3">
    <source>
        <dbReference type="Proteomes" id="UP001491310"/>
    </source>
</evidence>
<accession>A0ABR2YD99</accession>
<gene>
    <name evidence="2" type="ORF">WJX75_007724</name>
</gene>